<gene>
    <name evidence="1" type="ORF">O6H91_14G036600</name>
</gene>
<evidence type="ECO:0000313" key="1">
    <source>
        <dbReference type="EMBL" id="KAJ7531216.1"/>
    </source>
</evidence>
<sequence>MAPNVAAHDGLSTSDASSSFLLHHQPSTDATPTPTPTPPPSHHDQQPHPCHMQSSQLVAHDQYCLITQAELPVVDLGLLCHGDEAEMQKLVMAVKEWGFFEVANSCVPLKLLSEIEEQVSHVFALPFEAKIRAEPAAGSFHGYLARSSGEDGKMLQLSEALRLPLNPQHRSDMIIQLWHEGNEAFSSVVEEYIAAVETILLQLLKSLALGLGLDPLQFTHNLSNDANFSTLRMNIYNDSSQSSPTDLGLVAHSDASLLTILHQSSVDGLQIRKDDKWIAIKPRIGFFVVNVGDMLQVMTNDLLLSVVHRVVKTSNKCRSSVVFIKVTHPQFIVRPIPQLVSEHRPSQYLPFTADEYYTSMSSNRLLDGKSNLDRFRISPTLA</sequence>
<dbReference type="EMBL" id="CM055105">
    <property type="protein sequence ID" value="KAJ7531216.1"/>
    <property type="molecule type" value="Genomic_DNA"/>
</dbReference>
<organism evidence="1 2">
    <name type="scientific">Diphasiastrum complanatum</name>
    <name type="common">Issler's clubmoss</name>
    <name type="synonym">Lycopodium complanatum</name>
    <dbReference type="NCBI Taxonomy" id="34168"/>
    <lineage>
        <taxon>Eukaryota</taxon>
        <taxon>Viridiplantae</taxon>
        <taxon>Streptophyta</taxon>
        <taxon>Embryophyta</taxon>
        <taxon>Tracheophyta</taxon>
        <taxon>Lycopodiopsida</taxon>
        <taxon>Lycopodiales</taxon>
        <taxon>Lycopodiaceae</taxon>
        <taxon>Lycopodioideae</taxon>
        <taxon>Diphasiastrum</taxon>
    </lineage>
</organism>
<comment type="caution">
    <text evidence="1">The sequence shown here is derived from an EMBL/GenBank/DDBJ whole genome shotgun (WGS) entry which is preliminary data.</text>
</comment>
<proteinExistence type="predicted"/>
<accession>A0ACC2BNA5</accession>
<dbReference type="Proteomes" id="UP001162992">
    <property type="component" value="Chromosome 14"/>
</dbReference>
<evidence type="ECO:0000313" key="2">
    <source>
        <dbReference type="Proteomes" id="UP001162992"/>
    </source>
</evidence>
<protein>
    <submittedName>
        <fullName evidence="1">Uncharacterized protein</fullName>
    </submittedName>
</protein>
<reference evidence="2" key="1">
    <citation type="journal article" date="2024" name="Proc. Natl. Acad. Sci. U.S.A.">
        <title>Extraordinary preservation of gene collinearity over three hundred million years revealed in homosporous lycophytes.</title>
        <authorList>
            <person name="Li C."/>
            <person name="Wickell D."/>
            <person name="Kuo L.Y."/>
            <person name="Chen X."/>
            <person name="Nie B."/>
            <person name="Liao X."/>
            <person name="Peng D."/>
            <person name="Ji J."/>
            <person name="Jenkins J."/>
            <person name="Williams M."/>
            <person name="Shu S."/>
            <person name="Plott C."/>
            <person name="Barry K."/>
            <person name="Rajasekar S."/>
            <person name="Grimwood J."/>
            <person name="Han X."/>
            <person name="Sun S."/>
            <person name="Hou Z."/>
            <person name="He W."/>
            <person name="Dai G."/>
            <person name="Sun C."/>
            <person name="Schmutz J."/>
            <person name="Leebens-Mack J.H."/>
            <person name="Li F.W."/>
            <person name="Wang L."/>
        </authorList>
    </citation>
    <scope>NUCLEOTIDE SEQUENCE [LARGE SCALE GENOMIC DNA]</scope>
    <source>
        <strain evidence="2">cv. PW_Plant_1</strain>
    </source>
</reference>
<keyword evidence="2" id="KW-1185">Reference proteome</keyword>
<name>A0ACC2BNA5_DIPCM</name>